<proteinExistence type="inferred from homology"/>
<evidence type="ECO:0000256" key="6">
    <source>
        <dbReference type="ARBA" id="ARBA00022490"/>
    </source>
</evidence>
<reference evidence="20" key="1">
    <citation type="journal article" date="2013" name="Nat. Biotechnol.">
        <title>Draft genome sequence of chickpea (Cicer arietinum) provides a resource for trait improvement.</title>
        <authorList>
            <person name="Varshney R.K."/>
            <person name="Song C."/>
            <person name="Saxena R.K."/>
            <person name="Azam S."/>
            <person name="Yu S."/>
            <person name="Sharpe A.G."/>
            <person name="Cannon S."/>
            <person name="Baek J."/>
            <person name="Rosen B.D."/>
            <person name="Tar'an B."/>
            <person name="Millan T."/>
            <person name="Zhang X."/>
            <person name="Ramsay L.D."/>
            <person name="Iwata A."/>
            <person name="Wang Y."/>
            <person name="Nelson W."/>
            <person name="Farmer A.D."/>
            <person name="Gaur P.M."/>
            <person name="Soderlund C."/>
            <person name="Penmetsa R.V."/>
            <person name="Xu C."/>
            <person name="Bharti A.K."/>
            <person name="He W."/>
            <person name="Winter P."/>
            <person name="Zhao S."/>
            <person name="Hane J.K."/>
            <person name="Carrasquilla-Garcia N."/>
            <person name="Condie J.A."/>
            <person name="Upadhyaya H.D."/>
            <person name="Luo M.C."/>
            <person name="Thudi M."/>
            <person name="Gowda C.L."/>
            <person name="Singh N.P."/>
            <person name="Lichtenzveig J."/>
            <person name="Gali K.K."/>
            <person name="Rubio J."/>
            <person name="Nadarajan N."/>
            <person name="Dolezel J."/>
            <person name="Bansal K.C."/>
            <person name="Xu X."/>
            <person name="Edwards D."/>
            <person name="Zhang G."/>
            <person name="Kahl G."/>
            <person name="Gil J."/>
            <person name="Singh K.B."/>
            <person name="Datta S.K."/>
            <person name="Jackson S.A."/>
            <person name="Wang J."/>
            <person name="Cook D.R."/>
        </authorList>
    </citation>
    <scope>NUCLEOTIDE SEQUENCE [LARGE SCALE GENOMIC DNA]</scope>
    <source>
        <strain evidence="20">cv. CDC Frontier</strain>
    </source>
</reference>
<dbReference type="GO" id="GO:0005634">
    <property type="term" value="C:nucleus"/>
    <property type="evidence" value="ECO:0007669"/>
    <property type="project" value="UniProtKB-SubCell"/>
</dbReference>
<dbReference type="GO" id="GO:0005819">
    <property type="term" value="C:spindle"/>
    <property type="evidence" value="ECO:0007669"/>
    <property type="project" value="UniProtKB-SubCell"/>
</dbReference>
<dbReference type="CDD" id="cd03443">
    <property type="entry name" value="PaaI_thioesterase"/>
    <property type="match status" value="1"/>
</dbReference>
<dbReference type="SUPFAM" id="SSF54637">
    <property type="entry name" value="Thioesterase/thiol ester dehydrase-isomerase"/>
    <property type="match status" value="1"/>
</dbReference>
<keyword evidence="7" id="KW-0378">Hydrolase</keyword>
<dbReference type="GO" id="GO:0047617">
    <property type="term" value="F:fatty acyl-CoA hydrolase activity"/>
    <property type="evidence" value="ECO:0007669"/>
    <property type="project" value="InterPro"/>
</dbReference>
<keyword evidence="9" id="KW-0443">Lipid metabolism</keyword>
<name>A0A1S2YE10_CICAR</name>
<evidence type="ECO:0000256" key="2">
    <source>
        <dbReference type="ARBA" id="ARBA00004173"/>
    </source>
</evidence>
<reference evidence="21" key="2">
    <citation type="submission" date="2025-08" db="UniProtKB">
        <authorList>
            <consortium name="RefSeq"/>
        </authorList>
    </citation>
    <scope>IDENTIFICATION</scope>
    <source>
        <tissue evidence="21">Etiolated seedlings</tissue>
    </source>
</reference>
<evidence type="ECO:0000256" key="17">
    <source>
        <dbReference type="ARBA" id="ARBA00081533"/>
    </source>
</evidence>
<dbReference type="InterPro" id="IPR039298">
    <property type="entry name" value="ACOT13"/>
</dbReference>
<keyword evidence="20" id="KW-1185">Reference proteome</keyword>
<dbReference type="InterPro" id="IPR003736">
    <property type="entry name" value="PAAI_dom"/>
</dbReference>
<dbReference type="PaxDb" id="3827-XP_004503021.1"/>
<dbReference type="AlphaFoldDB" id="A0A1S2YE10"/>
<dbReference type="OrthoDB" id="46529at2759"/>
<evidence type="ECO:0000256" key="14">
    <source>
        <dbReference type="ARBA" id="ARBA00058205"/>
    </source>
</evidence>
<evidence type="ECO:0000256" key="3">
    <source>
        <dbReference type="ARBA" id="ARBA00004186"/>
    </source>
</evidence>
<evidence type="ECO:0000256" key="13">
    <source>
        <dbReference type="ARBA" id="ARBA00052976"/>
    </source>
</evidence>
<evidence type="ECO:0000256" key="8">
    <source>
        <dbReference type="ARBA" id="ARBA00022990"/>
    </source>
</evidence>
<evidence type="ECO:0000256" key="11">
    <source>
        <dbReference type="ARBA" id="ARBA00023212"/>
    </source>
</evidence>
<dbReference type="GO" id="GO:0005739">
    <property type="term" value="C:mitochondrion"/>
    <property type="evidence" value="ECO:0007669"/>
    <property type="project" value="UniProtKB-SubCell"/>
</dbReference>
<evidence type="ECO:0000256" key="4">
    <source>
        <dbReference type="ARBA" id="ARBA00004514"/>
    </source>
</evidence>
<dbReference type="Gene3D" id="3.10.129.10">
    <property type="entry name" value="Hotdog Thioesterase"/>
    <property type="match status" value="1"/>
</dbReference>
<comment type="similarity">
    <text evidence="5">Belongs to the thioesterase PaaI family.</text>
</comment>
<dbReference type="InterPro" id="IPR029069">
    <property type="entry name" value="HotDog_dom_sf"/>
</dbReference>
<dbReference type="NCBIfam" id="TIGR00369">
    <property type="entry name" value="unchar_dom_1"/>
    <property type="match status" value="1"/>
</dbReference>
<comment type="catalytic activity">
    <reaction evidence="13">
        <text>a fatty acyl-CoA + H2O = a fatty acid + CoA + H(+)</text>
        <dbReference type="Rhea" id="RHEA:16781"/>
        <dbReference type="ChEBI" id="CHEBI:15377"/>
        <dbReference type="ChEBI" id="CHEBI:15378"/>
        <dbReference type="ChEBI" id="CHEBI:28868"/>
        <dbReference type="ChEBI" id="CHEBI:57287"/>
        <dbReference type="ChEBI" id="CHEBI:77636"/>
    </reaction>
    <physiologicalReaction direction="left-to-right" evidence="13">
        <dbReference type="Rhea" id="RHEA:16782"/>
    </physiologicalReaction>
</comment>
<keyword evidence="11" id="KW-0206">Cytoskeleton</keyword>
<evidence type="ECO:0000256" key="7">
    <source>
        <dbReference type="ARBA" id="ARBA00022801"/>
    </source>
</evidence>
<keyword evidence="8" id="KW-0007">Acetylation</keyword>
<keyword evidence="6" id="KW-0963">Cytoplasm</keyword>
<dbReference type="GO" id="GO:0006629">
    <property type="term" value="P:lipid metabolic process"/>
    <property type="evidence" value="ECO:0007669"/>
    <property type="project" value="UniProtKB-KW"/>
</dbReference>
<dbReference type="GO" id="GO:0005829">
    <property type="term" value="C:cytosol"/>
    <property type="evidence" value="ECO:0007669"/>
    <property type="project" value="UniProtKB-SubCell"/>
</dbReference>
<comment type="subcellular location">
    <subcellularLocation>
        <location evidence="3">Cytoplasm</location>
        <location evidence="3">Cytoskeleton</location>
        <location evidence="3">Spindle</location>
    </subcellularLocation>
    <subcellularLocation>
        <location evidence="4">Cytoplasm</location>
        <location evidence="4">Cytosol</location>
    </subcellularLocation>
    <subcellularLocation>
        <location evidence="2">Mitochondrion</location>
    </subcellularLocation>
    <subcellularLocation>
        <location evidence="1">Nucleus</location>
    </subcellularLocation>
</comment>
<evidence type="ECO:0000256" key="1">
    <source>
        <dbReference type="ARBA" id="ARBA00004123"/>
    </source>
</evidence>
<evidence type="ECO:0000313" key="21">
    <source>
        <dbReference type="RefSeq" id="XP_004503022.1"/>
    </source>
</evidence>
<keyword evidence="10" id="KW-0496">Mitochondrion</keyword>
<feature type="domain" description="Thioesterase" evidence="19">
    <location>
        <begin position="73"/>
        <end position="144"/>
    </location>
</feature>
<dbReference type="InterPro" id="IPR006683">
    <property type="entry name" value="Thioestr_dom"/>
</dbReference>
<evidence type="ECO:0000256" key="16">
    <source>
        <dbReference type="ARBA" id="ARBA00067273"/>
    </source>
</evidence>
<evidence type="ECO:0000256" key="12">
    <source>
        <dbReference type="ARBA" id="ARBA00023242"/>
    </source>
</evidence>
<keyword evidence="12" id="KW-0539">Nucleus</keyword>
<evidence type="ECO:0000313" key="20">
    <source>
        <dbReference type="Proteomes" id="UP000087171"/>
    </source>
</evidence>
<evidence type="ECO:0000259" key="19">
    <source>
        <dbReference type="Pfam" id="PF03061"/>
    </source>
</evidence>
<dbReference type="KEGG" id="cam:101513182"/>
<protein>
    <recommendedName>
        <fullName evidence="16">Acyl-coenzyme A thioesterase 13</fullName>
    </recommendedName>
    <alternativeName>
        <fullName evidence="17">Hotdog-fold thioesterase superfamily member 2</fullName>
    </alternativeName>
    <alternativeName>
        <fullName evidence="18">Thioesterase superfamily member 2</fullName>
    </alternativeName>
</protein>
<accession>A0A1S2YE10</accession>
<evidence type="ECO:0000256" key="9">
    <source>
        <dbReference type="ARBA" id="ARBA00023098"/>
    </source>
</evidence>
<sequence length="165" mass="17971">MEKTEGRIRELESIVKKYLENEGEGASTTTITVDGLPPLFIEPLIFYGLHLDLMEPGRVVFSMKIPPRLLNGKYLHGGAIVTLVDVIGAAAIPAAGFPMDSGVSLEINVSHLGAAYVHEEIEIDAKVLRVGKVIAVVSVDFRKKMTGQIFAQGRHTKFLPISSKM</sequence>
<evidence type="ECO:0000256" key="18">
    <source>
        <dbReference type="ARBA" id="ARBA00083956"/>
    </source>
</evidence>
<dbReference type="STRING" id="3827.A0A1S2YE10"/>
<dbReference type="GeneID" id="101513182"/>
<comment type="function">
    <text evidence="14">Catalyzes the hydrolysis of acyl-CoAs into free fatty acids and coenzyme A (CoASH), regulating their respective intracellular levels. Has acyl-CoA thioesterase activity towards medium (C12) and long-chain (C18) fatty acyl-CoA substrates. Can also hydrolyze 3-hydroxyphenylacetyl-CoA and 3,4-dihydroxyphenylacetyl-CoA (in vitro). May play a role in controlling adaptive thermogenesis.</text>
</comment>
<evidence type="ECO:0000256" key="5">
    <source>
        <dbReference type="ARBA" id="ARBA00008324"/>
    </source>
</evidence>
<dbReference type="FunFam" id="3.10.129.10:FF:000021">
    <property type="entry name" value="Acyl-coenzyme A thioesterase 13"/>
    <property type="match status" value="1"/>
</dbReference>
<dbReference type="Pfam" id="PF03061">
    <property type="entry name" value="4HBT"/>
    <property type="match status" value="1"/>
</dbReference>
<evidence type="ECO:0000256" key="15">
    <source>
        <dbReference type="ARBA" id="ARBA00064709"/>
    </source>
</evidence>
<dbReference type="Proteomes" id="UP000087171">
    <property type="component" value="Chromosome Ca5"/>
</dbReference>
<dbReference type="RefSeq" id="XP_004503022.1">
    <property type="nucleotide sequence ID" value="XM_004502965.3"/>
</dbReference>
<evidence type="ECO:0000256" key="10">
    <source>
        <dbReference type="ARBA" id="ARBA00023128"/>
    </source>
</evidence>
<dbReference type="PANTHER" id="PTHR21660">
    <property type="entry name" value="THIOESTERASE SUPERFAMILY MEMBER-RELATED"/>
    <property type="match status" value="1"/>
</dbReference>
<comment type="subunit">
    <text evidence="15">Homotetramer. Interacts with PCTP.</text>
</comment>
<dbReference type="PANTHER" id="PTHR21660:SF47">
    <property type="entry name" value="F19P19.27 PROTEIN"/>
    <property type="match status" value="1"/>
</dbReference>
<organism evidence="20 21">
    <name type="scientific">Cicer arietinum</name>
    <name type="common">Chickpea</name>
    <name type="synonym">Garbanzo</name>
    <dbReference type="NCBI Taxonomy" id="3827"/>
    <lineage>
        <taxon>Eukaryota</taxon>
        <taxon>Viridiplantae</taxon>
        <taxon>Streptophyta</taxon>
        <taxon>Embryophyta</taxon>
        <taxon>Tracheophyta</taxon>
        <taxon>Spermatophyta</taxon>
        <taxon>Magnoliopsida</taxon>
        <taxon>eudicotyledons</taxon>
        <taxon>Gunneridae</taxon>
        <taxon>Pentapetalae</taxon>
        <taxon>rosids</taxon>
        <taxon>fabids</taxon>
        <taxon>Fabales</taxon>
        <taxon>Fabaceae</taxon>
        <taxon>Papilionoideae</taxon>
        <taxon>50 kb inversion clade</taxon>
        <taxon>NPAAA clade</taxon>
        <taxon>Hologalegina</taxon>
        <taxon>IRL clade</taxon>
        <taxon>Cicereae</taxon>
        <taxon>Cicer</taxon>
    </lineage>
</organism>
<gene>
    <name evidence="21" type="primary">LOC101513182</name>
</gene>